<protein>
    <recommendedName>
        <fullName evidence="7">Protein root UVB sensitive/RUS domain-containing protein</fullName>
    </recommendedName>
</protein>
<keyword evidence="4" id="KW-1133">Transmembrane helix</keyword>
<dbReference type="Pfam" id="PF04884">
    <property type="entry name" value="UVB_sens_prot"/>
    <property type="match status" value="1"/>
</dbReference>
<name>A0A0G4EZA4_VITBC</name>
<evidence type="ECO:0000256" key="5">
    <source>
        <dbReference type="ARBA" id="ARBA00023136"/>
    </source>
</evidence>
<dbReference type="InParanoid" id="A0A0G4EZA4"/>
<dbReference type="InterPro" id="IPR006968">
    <property type="entry name" value="RUS_fam"/>
</dbReference>
<evidence type="ECO:0000256" key="6">
    <source>
        <dbReference type="SAM" id="MobiDB-lite"/>
    </source>
</evidence>
<feature type="compositionally biased region" description="Low complexity" evidence="6">
    <location>
        <begin position="562"/>
        <end position="574"/>
    </location>
</feature>
<feature type="region of interest" description="Disordered" evidence="6">
    <location>
        <begin position="543"/>
        <end position="579"/>
    </location>
</feature>
<dbReference type="VEuPathDB" id="CryptoDB:Vbra_5507"/>
<feature type="region of interest" description="Disordered" evidence="6">
    <location>
        <begin position="445"/>
        <end position="480"/>
    </location>
</feature>
<evidence type="ECO:0000313" key="9">
    <source>
        <dbReference type="Proteomes" id="UP000041254"/>
    </source>
</evidence>
<accession>A0A0G4EZA4</accession>
<reference evidence="8 9" key="1">
    <citation type="submission" date="2014-11" db="EMBL/GenBank/DDBJ databases">
        <authorList>
            <person name="Zhu J."/>
            <person name="Qi W."/>
            <person name="Song R."/>
        </authorList>
    </citation>
    <scope>NUCLEOTIDE SEQUENCE [LARGE SCALE GENOMIC DNA]</scope>
</reference>
<evidence type="ECO:0000256" key="2">
    <source>
        <dbReference type="ARBA" id="ARBA00007558"/>
    </source>
</evidence>
<keyword evidence="9" id="KW-1185">Reference proteome</keyword>
<feature type="compositionally biased region" description="Low complexity" evidence="6">
    <location>
        <begin position="458"/>
        <end position="467"/>
    </location>
</feature>
<evidence type="ECO:0000256" key="4">
    <source>
        <dbReference type="ARBA" id="ARBA00022989"/>
    </source>
</evidence>
<dbReference type="PANTHER" id="PTHR12770">
    <property type="entry name" value="RUS1 FAMILY PROTEIN C16ORF58"/>
    <property type="match status" value="1"/>
</dbReference>
<dbReference type="OrthoDB" id="364779at2759"/>
<proteinExistence type="inferred from homology"/>
<comment type="similarity">
    <text evidence="2">Belongs to the RUS1 family.</text>
</comment>
<feature type="compositionally biased region" description="Pro residues" evidence="6">
    <location>
        <begin position="549"/>
        <end position="561"/>
    </location>
</feature>
<dbReference type="InterPro" id="IPR054549">
    <property type="entry name" value="UVB_sens_RUS_dom"/>
</dbReference>
<dbReference type="GO" id="GO:0016020">
    <property type="term" value="C:membrane"/>
    <property type="evidence" value="ECO:0007669"/>
    <property type="project" value="UniProtKB-SubCell"/>
</dbReference>
<organism evidence="8 9">
    <name type="scientific">Vitrella brassicaformis (strain CCMP3155)</name>
    <dbReference type="NCBI Taxonomy" id="1169540"/>
    <lineage>
        <taxon>Eukaryota</taxon>
        <taxon>Sar</taxon>
        <taxon>Alveolata</taxon>
        <taxon>Colpodellida</taxon>
        <taxon>Vitrellaceae</taxon>
        <taxon>Vitrella</taxon>
    </lineage>
</organism>
<keyword evidence="5" id="KW-0472">Membrane</keyword>
<dbReference type="Proteomes" id="UP000041254">
    <property type="component" value="Unassembled WGS sequence"/>
</dbReference>
<evidence type="ECO:0000259" key="7">
    <source>
        <dbReference type="Pfam" id="PF04884"/>
    </source>
</evidence>
<dbReference type="AlphaFoldDB" id="A0A0G4EZA4"/>
<evidence type="ECO:0000313" key="8">
    <source>
        <dbReference type="EMBL" id="CEM04426.1"/>
    </source>
</evidence>
<comment type="subcellular location">
    <subcellularLocation>
        <location evidence="1">Membrane</location>
    </subcellularLocation>
</comment>
<feature type="domain" description="Protein root UVB sensitive/RUS" evidence="7">
    <location>
        <begin position="53"/>
        <end position="292"/>
    </location>
</feature>
<sequence>MAPQSSHWTEQKGEVVRSVATDADAFRGSKAGVHTRRRGLRLTALGSLLSIEKHWKALCGAFVEIFLPTGFPHTVCADYLPYQVWDSCQAFCSTVTGLLASQSVLRIVGVGDAAATASSAVLVWVMRDGFGMVGRIAFSWQWCNQLDLNAKTWRFMADILNDAGMTLELLTPPRTSPLFMPTLCGATLCKAVCGVAGGATRAALTLHFSVADNAADVSAKDGSQETLVNLLGMIVGSYIIKSIEEDPFFVRLLFAVFTALHLLFNYLAVRSVVMTTFNYQRFMIAAGCFLQTGHVPSPETVAIHEKLFWPVEAPLIEMVVKTFIGLLSMLPKADRWAGYALVGRGDDNHNHNRHSKERARRVAWRLLNKERESGLAGGFMYGGSIKDAIDRAHDRNRIQSWLEEWTAHVPSPSPSFLYLPHMRRSIIPSPCGPSIKTYALATQRPKHGRFRAPPPPQSSASSSPVSSYHGSDTHSPTKEAIPAPLPPVFFHACVLHRLAVGAVSALDDGAKGQDGGVIRMGWLTHAQRLDTLRRIRAISLSLLTGDQHPLPPTPPSRPTPAPSQSSTATHTQTQDEMSSHMSIAITGGARGDWRAAMGAFVTKAEQARWNLGTMLIEDHGWTLMRAEGEEGAGAARRG</sequence>
<dbReference type="EMBL" id="CDMY01000351">
    <property type="protein sequence ID" value="CEM04426.1"/>
    <property type="molecule type" value="Genomic_DNA"/>
</dbReference>
<keyword evidence="3" id="KW-0812">Transmembrane</keyword>
<evidence type="ECO:0000256" key="3">
    <source>
        <dbReference type="ARBA" id="ARBA00022692"/>
    </source>
</evidence>
<gene>
    <name evidence="8" type="ORF">Vbra_5507</name>
</gene>
<evidence type="ECO:0000256" key="1">
    <source>
        <dbReference type="ARBA" id="ARBA00004370"/>
    </source>
</evidence>
<dbReference type="PANTHER" id="PTHR12770:SF31">
    <property type="entry name" value="RUS FAMILY MEMBER 1"/>
    <property type="match status" value="1"/>
</dbReference>